<organism evidence="2 3">
    <name type="scientific">Megasphaera vaginalis</name>
    <name type="common">ex Srinivasan et al. 2021</name>
    <dbReference type="NCBI Taxonomy" id="1111454"/>
    <lineage>
        <taxon>Bacteria</taxon>
        <taxon>Bacillati</taxon>
        <taxon>Bacillota</taxon>
        <taxon>Negativicutes</taxon>
        <taxon>Veillonellales</taxon>
        <taxon>Veillonellaceae</taxon>
        <taxon>Megasphaera</taxon>
    </lineage>
</organism>
<dbReference type="CDD" id="cd20206">
    <property type="entry name" value="YbbR"/>
    <property type="match status" value="1"/>
</dbReference>
<protein>
    <submittedName>
        <fullName evidence="2">YbbR-like protein</fullName>
    </submittedName>
</protein>
<evidence type="ECO:0000313" key="3">
    <source>
        <dbReference type="Proteomes" id="UP000017090"/>
    </source>
</evidence>
<reference evidence="2 3" key="1">
    <citation type="submission" date="2013-09" db="EMBL/GenBank/DDBJ databases">
        <authorList>
            <person name="Durkin A.S."/>
            <person name="Haft D.R."/>
            <person name="McCorrison J."/>
            <person name="Torralba M."/>
            <person name="Gillis M."/>
            <person name="Haft D.H."/>
            <person name="Methe B."/>
            <person name="Sutton G."/>
            <person name="Nelson K.E."/>
        </authorList>
    </citation>
    <scope>NUCLEOTIDE SEQUENCE [LARGE SCALE GENOMIC DNA]</scope>
    <source>
        <strain evidence="2 3">BV3C16-1</strain>
    </source>
</reference>
<dbReference type="PANTHER" id="PTHR37804:SF1">
    <property type="entry name" value="CDAA REGULATORY PROTEIN CDAR"/>
    <property type="match status" value="1"/>
</dbReference>
<dbReference type="InterPro" id="IPR012505">
    <property type="entry name" value="YbbR"/>
</dbReference>
<sequence>MIKTLRGKWELQIVCLLLAVILWFVIINEQNPTSEGSYTVPVTVENLAPQYITANVPKTIYVRLLGPRNTIINVGADDIKAYVDLTDATEGEKTVPIHVQLPDGTELKKQSITTADIIVDLYAVKEFRLVPHMMGVLSEGMTASGVQIVPDKVVVSGAQRLLKDVDRAVIDIPLGDKDSDFSVMAPIHLVRADGVPVEGLNLTPHHSNVKVTMSGNAVTKKVTLNVPVYGNTDPAVRLGKVTVEPKTVTLHGSADLLSGINVLNLTPINIEGLAADKEWKVSVPVSAAGITAEPDLISVKVEVVPAE</sequence>
<dbReference type="AlphaFoldDB" id="U7UG11"/>
<keyword evidence="1" id="KW-1133">Transmembrane helix</keyword>
<dbReference type="PANTHER" id="PTHR37804">
    <property type="entry name" value="CDAA REGULATORY PROTEIN CDAR"/>
    <property type="match status" value="1"/>
</dbReference>
<dbReference type="Proteomes" id="UP000017090">
    <property type="component" value="Unassembled WGS sequence"/>
</dbReference>
<comment type="caution">
    <text evidence="2">The sequence shown here is derived from an EMBL/GenBank/DDBJ whole genome shotgun (WGS) entry which is preliminary data.</text>
</comment>
<dbReference type="PATRIC" id="fig|1111454.3.peg.1898"/>
<accession>U7UG11</accession>
<dbReference type="eggNOG" id="COG4856">
    <property type="taxonomic scope" value="Bacteria"/>
</dbReference>
<proteinExistence type="predicted"/>
<dbReference type="Gene3D" id="2.170.120.40">
    <property type="entry name" value="YbbR-like domain"/>
    <property type="match status" value="2"/>
</dbReference>
<dbReference type="EMBL" id="AWXA01000051">
    <property type="protein sequence ID" value="ERT57814.1"/>
    <property type="molecule type" value="Genomic_DNA"/>
</dbReference>
<evidence type="ECO:0000256" key="1">
    <source>
        <dbReference type="SAM" id="Phobius"/>
    </source>
</evidence>
<dbReference type="Gene3D" id="2.170.120.30">
    <property type="match status" value="1"/>
</dbReference>
<keyword evidence="1" id="KW-0812">Transmembrane</keyword>
<dbReference type="Pfam" id="PF07949">
    <property type="entry name" value="YbbR"/>
    <property type="match status" value="2"/>
</dbReference>
<dbReference type="STRING" id="1111454.HMPREF1250_1216"/>
<keyword evidence="3" id="KW-1185">Reference proteome</keyword>
<name>U7UG11_9FIRM</name>
<dbReference type="InterPro" id="IPR053154">
    <property type="entry name" value="c-di-AMP_regulator"/>
</dbReference>
<keyword evidence="1" id="KW-0472">Membrane</keyword>
<gene>
    <name evidence="2" type="ORF">HMPREF1250_1216</name>
</gene>
<dbReference type="RefSeq" id="WP_023054318.1">
    <property type="nucleotide sequence ID" value="NZ_AWXA01000051.1"/>
</dbReference>
<evidence type="ECO:0000313" key="2">
    <source>
        <dbReference type="EMBL" id="ERT57814.1"/>
    </source>
</evidence>
<feature type="transmembrane region" description="Helical" evidence="1">
    <location>
        <begin position="9"/>
        <end position="27"/>
    </location>
</feature>